<comment type="caution">
    <text evidence="1">The sequence shown here is derived from an EMBL/GenBank/DDBJ whole genome shotgun (WGS) entry which is preliminary data.</text>
</comment>
<protein>
    <submittedName>
        <fullName evidence="1">Uncharacterized protein</fullName>
    </submittedName>
</protein>
<reference evidence="1" key="1">
    <citation type="submission" date="2022-08" db="EMBL/GenBank/DDBJ databases">
        <title>Genome Sequence of Fusarium decemcellulare.</title>
        <authorList>
            <person name="Buettner E."/>
        </authorList>
    </citation>
    <scope>NUCLEOTIDE SEQUENCE</scope>
    <source>
        <strain evidence="1">Babe19</strain>
    </source>
</reference>
<accession>A0ACC1SAK5</accession>
<dbReference type="EMBL" id="JANRMS010000700">
    <property type="protein sequence ID" value="KAJ3535601.1"/>
    <property type="molecule type" value="Genomic_DNA"/>
</dbReference>
<dbReference type="Proteomes" id="UP001148629">
    <property type="component" value="Unassembled WGS sequence"/>
</dbReference>
<gene>
    <name evidence="1" type="ORF">NM208_g7066</name>
</gene>
<evidence type="ECO:0000313" key="1">
    <source>
        <dbReference type="EMBL" id="KAJ3535601.1"/>
    </source>
</evidence>
<keyword evidence="2" id="KW-1185">Reference proteome</keyword>
<proteinExistence type="predicted"/>
<name>A0ACC1SAK5_9HYPO</name>
<organism evidence="1 2">
    <name type="scientific">Fusarium decemcellulare</name>
    <dbReference type="NCBI Taxonomy" id="57161"/>
    <lineage>
        <taxon>Eukaryota</taxon>
        <taxon>Fungi</taxon>
        <taxon>Dikarya</taxon>
        <taxon>Ascomycota</taxon>
        <taxon>Pezizomycotina</taxon>
        <taxon>Sordariomycetes</taxon>
        <taxon>Hypocreomycetidae</taxon>
        <taxon>Hypocreales</taxon>
        <taxon>Nectriaceae</taxon>
        <taxon>Fusarium</taxon>
        <taxon>Fusarium decemcellulare species complex</taxon>
    </lineage>
</organism>
<evidence type="ECO:0000313" key="2">
    <source>
        <dbReference type="Proteomes" id="UP001148629"/>
    </source>
</evidence>
<sequence length="340" mass="37718">MPKTTEEWQLTGRQFQRFYADLETSGPELLSTGITIENTFGRFEAEPGILIALKRFAPLTGPGGKEIPDDRRWEPDWAKKRGSFTSQWTHVRKWLKKREEEETERNGSSKGTKAASSSTDPADKITSSAGKSSVPQTLAMSRPKGNTHGTKTDAPVSLRPIVAESRGFLFTPPPLNKEKHKEIFGGSPPIFQFGSSTNDNQASSSNTKNAGASISRSVFASPDNTSNQAPNHMPPTLANKNQNCANTEPEQLEKKGDGETLLSFEGLSIINDAKAKESDDETASTCSSASVTQEQIDQLLHAGDRRAQRVAMREWFHEWAVRHNQRVREHRKREEEKGQV</sequence>